<protein>
    <submittedName>
        <fullName evidence="1 3">Uncharacterized protein</fullName>
    </submittedName>
</protein>
<dbReference type="WBParaSite" id="NBR_0001125601-mRNA-1">
    <property type="protein sequence ID" value="NBR_0001125601-mRNA-1"/>
    <property type="gene ID" value="NBR_0001125601"/>
</dbReference>
<proteinExistence type="predicted"/>
<dbReference type="Proteomes" id="UP000271162">
    <property type="component" value="Unassembled WGS sequence"/>
</dbReference>
<accession>A0A0N4Y5I0</accession>
<name>A0A0N4Y5I0_NIPBR</name>
<gene>
    <name evidence="1" type="ORF">NBR_LOCUS11257</name>
</gene>
<dbReference type="AlphaFoldDB" id="A0A0N4Y5I0"/>
<evidence type="ECO:0000313" key="2">
    <source>
        <dbReference type="Proteomes" id="UP000271162"/>
    </source>
</evidence>
<sequence length="71" mass="7275">MTGTYDSNYQTLDGIGDGVYGTDKKGGVVGELGGEGGDVGGLGDEGSDGGKHYQHIVSSQYSWSAELVMTL</sequence>
<keyword evidence="2" id="KW-1185">Reference proteome</keyword>
<dbReference type="EMBL" id="UYSL01020490">
    <property type="protein sequence ID" value="VDL74846.1"/>
    <property type="molecule type" value="Genomic_DNA"/>
</dbReference>
<evidence type="ECO:0000313" key="1">
    <source>
        <dbReference type="EMBL" id="VDL74846.1"/>
    </source>
</evidence>
<reference evidence="1 2" key="2">
    <citation type="submission" date="2018-11" db="EMBL/GenBank/DDBJ databases">
        <authorList>
            <consortium name="Pathogen Informatics"/>
        </authorList>
    </citation>
    <scope>NUCLEOTIDE SEQUENCE [LARGE SCALE GENOMIC DNA]</scope>
</reference>
<reference evidence="3" key="1">
    <citation type="submission" date="2017-02" db="UniProtKB">
        <authorList>
            <consortium name="WormBaseParasite"/>
        </authorList>
    </citation>
    <scope>IDENTIFICATION</scope>
</reference>
<organism evidence="3">
    <name type="scientific">Nippostrongylus brasiliensis</name>
    <name type="common">Rat hookworm</name>
    <dbReference type="NCBI Taxonomy" id="27835"/>
    <lineage>
        <taxon>Eukaryota</taxon>
        <taxon>Metazoa</taxon>
        <taxon>Ecdysozoa</taxon>
        <taxon>Nematoda</taxon>
        <taxon>Chromadorea</taxon>
        <taxon>Rhabditida</taxon>
        <taxon>Rhabditina</taxon>
        <taxon>Rhabditomorpha</taxon>
        <taxon>Strongyloidea</taxon>
        <taxon>Heligmosomidae</taxon>
        <taxon>Nippostrongylus</taxon>
    </lineage>
</organism>
<evidence type="ECO:0000313" key="3">
    <source>
        <dbReference type="WBParaSite" id="NBR_0001125601-mRNA-1"/>
    </source>
</evidence>